<evidence type="ECO:0000313" key="3">
    <source>
        <dbReference type="EMBL" id="UJF35815.1"/>
    </source>
</evidence>
<sequence length="295" mass="32679">MPPVTIYHYDAFSRIPNQGNPAGVVFDAQALTAEDMQRIAAEVGFNETVFVLPSNQATVQLTYYTPGHEINLCGHATMAAVYGLKTRGMLGGENHITIETNVGILPISMEEDHQGDILITMKQDTPKFIPFQGDRTALAVSIGIDVDELDGELPILYGSTGTWTLLVPVRRLSAFQKMKPYNDRFPGILLENPKASLHPFCMETLDQEAFMHARHFSSPYSGTIEDPVTGTASGVMGAYYLAYMRPDLKNAEFVIEQGQEMGRDGRVKVQVERSDQGQWDVRISGTAVYVKKWSI</sequence>
<dbReference type="EMBL" id="CP090978">
    <property type="protein sequence ID" value="UJF35815.1"/>
    <property type="molecule type" value="Genomic_DNA"/>
</dbReference>
<dbReference type="Gene3D" id="3.10.310.10">
    <property type="entry name" value="Diaminopimelate Epimerase, Chain A, domain 1"/>
    <property type="match status" value="2"/>
</dbReference>
<gene>
    <name evidence="3" type="ORF">L0M14_12450</name>
</gene>
<dbReference type="InterPro" id="IPR003719">
    <property type="entry name" value="Phenazine_PhzF-like"/>
</dbReference>
<protein>
    <submittedName>
        <fullName evidence="3">PhzF family phenazine biosynthesis protein</fullName>
    </submittedName>
</protein>
<proteinExistence type="inferred from homology"/>
<dbReference type="PIRSF" id="PIRSF016184">
    <property type="entry name" value="PhzC_PhzF"/>
    <property type="match status" value="1"/>
</dbReference>
<dbReference type="PANTHER" id="PTHR13774:SF17">
    <property type="entry name" value="PHENAZINE BIOSYNTHESIS-LIKE DOMAIN-CONTAINING PROTEIN"/>
    <property type="match status" value="1"/>
</dbReference>
<comment type="similarity">
    <text evidence="1">Belongs to the PhzF family.</text>
</comment>
<accession>A0ABY3SRT0</accession>
<keyword evidence="2" id="KW-0413">Isomerase</keyword>
<name>A0ABY3SRT0_9BACL</name>
<keyword evidence="4" id="KW-1185">Reference proteome</keyword>
<dbReference type="RefSeq" id="WP_235122372.1">
    <property type="nucleotide sequence ID" value="NZ_CP090978.1"/>
</dbReference>
<evidence type="ECO:0000313" key="4">
    <source>
        <dbReference type="Proteomes" id="UP001649230"/>
    </source>
</evidence>
<dbReference type="SUPFAM" id="SSF54506">
    <property type="entry name" value="Diaminopimelate epimerase-like"/>
    <property type="match status" value="1"/>
</dbReference>
<reference evidence="3 4" key="1">
    <citation type="journal article" date="2024" name="Int. J. Syst. Evol. Microbiol.">
        <title>Paenibacillus hexagrammi sp. nov., a novel bacterium isolated from the gut content of Hexagrammos agrammus.</title>
        <authorList>
            <person name="Jung H.K."/>
            <person name="Kim D.G."/>
            <person name="Zin H."/>
            <person name="Park J."/>
            <person name="Jung H."/>
            <person name="Kim Y.O."/>
            <person name="Kong H.J."/>
            <person name="Kim J.W."/>
            <person name="Kim Y.S."/>
        </authorList>
    </citation>
    <scope>NUCLEOTIDE SEQUENCE [LARGE SCALE GENOMIC DNA]</scope>
    <source>
        <strain evidence="3 4">YPD9-1</strain>
    </source>
</reference>
<dbReference type="Proteomes" id="UP001649230">
    <property type="component" value="Chromosome"/>
</dbReference>
<evidence type="ECO:0000256" key="1">
    <source>
        <dbReference type="ARBA" id="ARBA00008270"/>
    </source>
</evidence>
<dbReference type="PANTHER" id="PTHR13774">
    <property type="entry name" value="PHENAZINE BIOSYNTHESIS PROTEIN"/>
    <property type="match status" value="1"/>
</dbReference>
<evidence type="ECO:0000256" key="2">
    <source>
        <dbReference type="ARBA" id="ARBA00023235"/>
    </source>
</evidence>
<organism evidence="3 4">
    <name type="scientific">Paenibacillus hexagrammi</name>
    <dbReference type="NCBI Taxonomy" id="2908839"/>
    <lineage>
        <taxon>Bacteria</taxon>
        <taxon>Bacillati</taxon>
        <taxon>Bacillota</taxon>
        <taxon>Bacilli</taxon>
        <taxon>Bacillales</taxon>
        <taxon>Paenibacillaceae</taxon>
        <taxon>Paenibacillus</taxon>
    </lineage>
</organism>
<dbReference type="NCBIfam" id="TIGR00654">
    <property type="entry name" value="PhzF_family"/>
    <property type="match status" value="1"/>
</dbReference>
<dbReference type="Pfam" id="PF02567">
    <property type="entry name" value="PhzC-PhzF"/>
    <property type="match status" value="1"/>
</dbReference>